<feature type="region of interest" description="Disordered" evidence="5">
    <location>
        <begin position="1"/>
        <end position="26"/>
    </location>
</feature>
<dbReference type="PROSITE" id="PS50850">
    <property type="entry name" value="MFS"/>
    <property type="match status" value="1"/>
</dbReference>
<feature type="transmembrane region" description="Helical" evidence="6">
    <location>
        <begin position="164"/>
        <end position="184"/>
    </location>
</feature>
<name>A0A6L6HV48_9RHOB</name>
<dbReference type="Gene3D" id="1.20.1250.20">
    <property type="entry name" value="MFS general substrate transporter like domains"/>
    <property type="match status" value="1"/>
</dbReference>
<dbReference type="InterPro" id="IPR011701">
    <property type="entry name" value="MFS"/>
</dbReference>
<dbReference type="CDD" id="cd17365">
    <property type="entry name" value="MFS_PcaK_like"/>
    <property type="match status" value="1"/>
</dbReference>
<dbReference type="InterPro" id="IPR020846">
    <property type="entry name" value="MFS_dom"/>
</dbReference>
<dbReference type="InterPro" id="IPR036259">
    <property type="entry name" value="MFS_trans_sf"/>
</dbReference>
<dbReference type="GO" id="GO:0005886">
    <property type="term" value="C:plasma membrane"/>
    <property type="evidence" value="ECO:0007669"/>
    <property type="project" value="TreeGrafter"/>
</dbReference>
<feature type="domain" description="Major facilitator superfamily (MFS) profile" evidence="7">
    <location>
        <begin position="37"/>
        <end position="442"/>
    </location>
</feature>
<feature type="transmembrane region" description="Helical" evidence="6">
    <location>
        <begin position="324"/>
        <end position="346"/>
    </location>
</feature>
<dbReference type="Proteomes" id="UP000481417">
    <property type="component" value="Unassembled WGS sequence"/>
</dbReference>
<evidence type="ECO:0000256" key="5">
    <source>
        <dbReference type="SAM" id="MobiDB-lite"/>
    </source>
</evidence>
<feature type="transmembrane region" description="Helical" evidence="6">
    <location>
        <begin position="71"/>
        <end position="93"/>
    </location>
</feature>
<keyword evidence="2 6" id="KW-0812">Transmembrane</keyword>
<evidence type="ECO:0000256" key="3">
    <source>
        <dbReference type="ARBA" id="ARBA00022989"/>
    </source>
</evidence>
<feature type="transmembrane region" description="Helical" evidence="6">
    <location>
        <begin position="387"/>
        <end position="406"/>
    </location>
</feature>
<dbReference type="AlphaFoldDB" id="A0A6L6HV48"/>
<dbReference type="Pfam" id="PF07690">
    <property type="entry name" value="MFS_1"/>
    <property type="match status" value="1"/>
</dbReference>
<keyword evidence="3 6" id="KW-1133">Transmembrane helix</keyword>
<feature type="transmembrane region" description="Helical" evidence="6">
    <location>
        <begin position="37"/>
        <end position="59"/>
    </location>
</feature>
<evidence type="ECO:0000313" key="9">
    <source>
        <dbReference type="Proteomes" id="UP000481417"/>
    </source>
</evidence>
<feature type="transmembrane region" description="Helical" evidence="6">
    <location>
        <begin position="105"/>
        <end position="124"/>
    </location>
</feature>
<feature type="transmembrane region" description="Helical" evidence="6">
    <location>
        <begin position="259"/>
        <end position="279"/>
    </location>
</feature>
<feature type="transmembrane region" description="Helical" evidence="6">
    <location>
        <begin position="190"/>
        <end position="209"/>
    </location>
</feature>
<feature type="transmembrane region" description="Helical" evidence="6">
    <location>
        <begin position="130"/>
        <end position="152"/>
    </location>
</feature>
<evidence type="ECO:0000313" key="8">
    <source>
        <dbReference type="EMBL" id="MTE01168.1"/>
    </source>
</evidence>
<feature type="transmembrane region" description="Helical" evidence="6">
    <location>
        <begin position="299"/>
        <end position="317"/>
    </location>
</feature>
<comment type="subcellular location">
    <subcellularLocation>
        <location evidence="1">Membrane</location>
        <topology evidence="1">Multi-pass membrane protein</topology>
    </subcellularLocation>
</comment>
<gene>
    <name evidence="8" type="ORF">GIY56_12815</name>
</gene>
<dbReference type="PANTHER" id="PTHR23508">
    <property type="entry name" value="CARBOXYLIC ACID TRANSPORTER PROTEIN HOMOLOG"/>
    <property type="match status" value="1"/>
</dbReference>
<keyword evidence="4 6" id="KW-0472">Membrane</keyword>
<dbReference type="GO" id="GO:0046943">
    <property type="term" value="F:carboxylic acid transmembrane transporter activity"/>
    <property type="evidence" value="ECO:0007669"/>
    <property type="project" value="TreeGrafter"/>
</dbReference>
<feature type="transmembrane region" description="Helical" evidence="6">
    <location>
        <begin position="352"/>
        <end position="375"/>
    </location>
</feature>
<accession>A0A6L6HV48</accession>
<comment type="caution">
    <text evidence="8">The sequence shown here is derived from an EMBL/GenBank/DDBJ whole genome shotgun (WGS) entry which is preliminary data.</text>
</comment>
<organism evidence="8 9">
    <name type="scientific">Paracoccus lichenicola</name>
    <dbReference type="NCBI Taxonomy" id="2665644"/>
    <lineage>
        <taxon>Bacteria</taxon>
        <taxon>Pseudomonadati</taxon>
        <taxon>Pseudomonadota</taxon>
        <taxon>Alphaproteobacteria</taxon>
        <taxon>Rhodobacterales</taxon>
        <taxon>Paracoccaceae</taxon>
        <taxon>Paracoccus</taxon>
    </lineage>
</organism>
<evidence type="ECO:0000256" key="2">
    <source>
        <dbReference type="ARBA" id="ARBA00022692"/>
    </source>
</evidence>
<feature type="transmembrane region" description="Helical" evidence="6">
    <location>
        <begin position="418"/>
        <end position="440"/>
    </location>
</feature>
<reference evidence="8 9" key="1">
    <citation type="submission" date="2019-11" db="EMBL/GenBank/DDBJ databases">
        <authorList>
            <person name="Lang L."/>
        </authorList>
    </citation>
    <scope>NUCLEOTIDE SEQUENCE [LARGE SCALE GENOMIC DNA]</scope>
    <source>
        <strain evidence="8 9">YIM 132242</strain>
    </source>
</reference>
<proteinExistence type="predicted"/>
<protein>
    <submittedName>
        <fullName evidence="8">MFS transporter</fullName>
    </submittedName>
</protein>
<sequence length="444" mass="46172">MRTRHGSWPRWGNPSPSPHGKETNVTPISQGTAARAVAILCWIAVVLDGFDLVVLGALIPTLTGGDVPWMTPAQATFVSTISLVGMTLGALSIGIATDWLGRRKIMIFAVLVFSLLTLACAFAQNYVQLGIFRFLAGFGLGGCLPTAIAMVTEFSRGRAGKASTTVMTGYHVGAVATALLGLIVLPSLGWRAMFVVGAIPGFILAPVMMRMLPESPSFLIAAGRRAEAQAIADSHGLTLPDAPPVPEERASLATLFRGAFLRNSVAICVTSFMGLLLVYGLNTWLPKLMVAAGYSLTGGLWLLLLLNAGAIAGLLVAGRVGDRIGLKLAAVAWFLCGAVLLAVLSVRMGPALLYPMVFLTGCFVFSAQVLVYAFVASNYPPGVRATALGVAAGVGRLGAIAGPLVGGTLVSMGIGHPWGFYVFAVVGLLGALALAQSVVVRQKL</sequence>
<evidence type="ECO:0000256" key="4">
    <source>
        <dbReference type="ARBA" id="ARBA00023136"/>
    </source>
</evidence>
<evidence type="ECO:0000256" key="6">
    <source>
        <dbReference type="SAM" id="Phobius"/>
    </source>
</evidence>
<dbReference type="PANTHER" id="PTHR23508:SF10">
    <property type="entry name" value="CARBOXYLIC ACID TRANSPORTER PROTEIN HOMOLOG"/>
    <property type="match status" value="1"/>
</dbReference>
<evidence type="ECO:0000259" key="7">
    <source>
        <dbReference type="PROSITE" id="PS50850"/>
    </source>
</evidence>
<dbReference type="EMBL" id="WMBT01000008">
    <property type="protein sequence ID" value="MTE01168.1"/>
    <property type="molecule type" value="Genomic_DNA"/>
</dbReference>
<evidence type="ECO:0000256" key="1">
    <source>
        <dbReference type="ARBA" id="ARBA00004141"/>
    </source>
</evidence>
<keyword evidence="9" id="KW-1185">Reference proteome</keyword>
<dbReference type="SUPFAM" id="SSF103473">
    <property type="entry name" value="MFS general substrate transporter"/>
    <property type="match status" value="1"/>
</dbReference>